<reference evidence="2" key="1">
    <citation type="journal article" date="2021" name="Proc. Natl. Acad. Sci. U.S.A.">
        <title>A Catalog of Tens of Thousands of Viruses from Human Metagenomes Reveals Hidden Associations with Chronic Diseases.</title>
        <authorList>
            <person name="Tisza M.J."/>
            <person name="Buck C.B."/>
        </authorList>
    </citation>
    <scope>NUCLEOTIDE SEQUENCE</scope>
    <source>
        <strain evidence="2">Ctshb19</strain>
    </source>
</reference>
<proteinExistence type="predicted"/>
<organism evidence="2">
    <name type="scientific">Myoviridae sp. ctshb19</name>
    <dbReference type="NCBI Taxonomy" id="2825194"/>
    <lineage>
        <taxon>Viruses</taxon>
        <taxon>Duplodnaviria</taxon>
        <taxon>Heunggongvirae</taxon>
        <taxon>Uroviricota</taxon>
        <taxon>Caudoviricetes</taxon>
    </lineage>
</organism>
<feature type="transmembrane region" description="Helical" evidence="1">
    <location>
        <begin position="52"/>
        <end position="71"/>
    </location>
</feature>
<evidence type="ECO:0000313" key="2">
    <source>
        <dbReference type="EMBL" id="DAF93542.1"/>
    </source>
</evidence>
<dbReference type="EMBL" id="BK016086">
    <property type="protein sequence ID" value="DAF93542.1"/>
    <property type="molecule type" value="Genomic_DNA"/>
</dbReference>
<evidence type="ECO:0000256" key="1">
    <source>
        <dbReference type="SAM" id="Phobius"/>
    </source>
</evidence>
<sequence>MIDYIKNIQRKAWWLIGWSALYVVIAGGYLGYEIHADKWPGPESKFSDLLMPLQMAWVILMALPLVPGTSLNKWVFNGKKK</sequence>
<feature type="transmembrane region" description="Helical" evidence="1">
    <location>
        <begin position="12"/>
        <end position="32"/>
    </location>
</feature>
<protein>
    <submittedName>
        <fullName evidence="2">Uncharacterized protein</fullName>
    </submittedName>
</protein>
<keyword evidence="1" id="KW-0812">Transmembrane</keyword>
<accession>A0A8S5UGN6</accession>
<keyword evidence="1" id="KW-1133">Transmembrane helix</keyword>
<name>A0A8S5UGN6_9CAUD</name>
<keyword evidence="1" id="KW-0472">Membrane</keyword>